<dbReference type="AlphaFoldDB" id="A0AAQ0HG64"/>
<dbReference type="Proteomes" id="UP000256794">
    <property type="component" value="Unassembled WGS sequence"/>
</dbReference>
<dbReference type="EMBL" id="QUMX01000022">
    <property type="protein sequence ID" value="REG44560.1"/>
    <property type="molecule type" value="Genomic_DNA"/>
</dbReference>
<sequence>MTRKPSNRDVKLAIFKERQTLKAAADVLDNRDAVEAKQLEIVPQPRTWEQHYDALGR</sequence>
<proteinExistence type="predicted"/>
<organism evidence="1 2">
    <name type="scientific">Paracoccus versutus</name>
    <name type="common">Thiobacillus versutus</name>
    <dbReference type="NCBI Taxonomy" id="34007"/>
    <lineage>
        <taxon>Bacteria</taxon>
        <taxon>Pseudomonadati</taxon>
        <taxon>Pseudomonadota</taxon>
        <taxon>Alphaproteobacteria</taxon>
        <taxon>Rhodobacterales</taxon>
        <taxon>Paracoccaceae</taxon>
        <taxon>Paracoccus</taxon>
    </lineage>
</organism>
<protein>
    <submittedName>
        <fullName evidence="1">Uncharacterized protein</fullName>
    </submittedName>
</protein>
<name>A0AAQ0HG64_PARVE</name>
<comment type="caution">
    <text evidence="1">The sequence shown here is derived from an EMBL/GenBank/DDBJ whole genome shotgun (WGS) entry which is preliminary data.</text>
</comment>
<accession>A0AAQ0HG64</accession>
<evidence type="ECO:0000313" key="1">
    <source>
        <dbReference type="EMBL" id="REG44560.1"/>
    </source>
</evidence>
<evidence type="ECO:0000313" key="2">
    <source>
        <dbReference type="Proteomes" id="UP000256794"/>
    </source>
</evidence>
<gene>
    <name evidence="1" type="ORF">ATH84_102229</name>
</gene>
<keyword evidence="2" id="KW-1185">Reference proteome</keyword>
<reference evidence="1 2" key="1">
    <citation type="submission" date="2018-08" db="EMBL/GenBank/DDBJ databases">
        <title>Genomic Encyclopedia of Archaeal and Bacterial Type Strains, Phase II (KMG-II): from individual species to whole genera.</title>
        <authorList>
            <person name="Goeker M."/>
        </authorList>
    </citation>
    <scope>NUCLEOTIDE SEQUENCE [LARGE SCALE GENOMIC DNA]</scope>
    <source>
        <strain evidence="1 2">DSM 582</strain>
    </source>
</reference>
<dbReference type="RefSeq" id="WP_157034050.1">
    <property type="nucleotide sequence ID" value="NZ_CP035286.1"/>
</dbReference>